<name>A0A328NHG5_9ACTN</name>
<dbReference type="EMBL" id="PYAG01000033">
    <property type="protein sequence ID" value="RAO29979.1"/>
    <property type="molecule type" value="Genomic_DNA"/>
</dbReference>
<dbReference type="Proteomes" id="UP000249419">
    <property type="component" value="Unassembled WGS sequence"/>
</dbReference>
<protein>
    <submittedName>
        <fullName evidence="1">Uncharacterized protein</fullName>
    </submittedName>
</protein>
<reference evidence="1 2" key="1">
    <citation type="submission" date="2018-03" db="EMBL/GenBank/DDBJ databases">
        <title>Defining the species Micromonospora saelicesensis and Micromonospora noduli under the framework of genomics.</title>
        <authorList>
            <person name="Riesco R."/>
            <person name="Trujillo M.E."/>
        </authorList>
    </citation>
    <scope>NUCLEOTIDE SEQUENCE [LARGE SCALE GENOMIC DNA]</scope>
    <source>
        <strain evidence="1 2">PSN13</strain>
    </source>
</reference>
<accession>A0A328NHG5</accession>
<sequence>MTEDRVSLDQTAALAEFAALRAEIIARGSVALGESMIDSGLAGVVCWAGEVVVSCPVLVSAVVGVRRVPVSA</sequence>
<evidence type="ECO:0000313" key="2">
    <source>
        <dbReference type="Proteomes" id="UP000249419"/>
    </source>
</evidence>
<evidence type="ECO:0000313" key="1">
    <source>
        <dbReference type="EMBL" id="RAO29979.1"/>
    </source>
</evidence>
<dbReference type="AlphaFoldDB" id="A0A328NHG5"/>
<comment type="caution">
    <text evidence="1">The sequence shown here is derived from an EMBL/GenBank/DDBJ whole genome shotgun (WGS) entry which is preliminary data.</text>
</comment>
<proteinExistence type="predicted"/>
<organism evidence="1 2">
    <name type="scientific">Micromonospora saelicesensis</name>
    <dbReference type="NCBI Taxonomy" id="285676"/>
    <lineage>
        <taxon>Bacteria</taxon>
        <taxon>Bacillati</taxon>
        <taxon>Actinomycetota</taxon>
        <taxon>Actinomycetes</taxon>
        <taxon>Micromonosporales</taxon>
        <taxon>Micromonosporaceae</taxon>
        <taxon>Micromonospora</taxon>
    </lineage>
</organism>
<gene>
    <name evidence="1" type="ORF">PSN13_05178</name>
</gene>